<dbReference type="InterPro" id="IPR036291">
    <property type="entry name" value="NAD(P)-bd_dom_sf"/>
</dbReference>
<dbReference type="GO" id="GO:0016491">
    <property type="term" value="F:oxidoreductase activity"/>
    <property type="evidence" value="ECO:0007669"/>
    <property type="project" value="UniProtKB-KW"/>
</dbReference>
<proteinExistence type="predicted"/>
<sequence>MSTRAARVHSYDVLQRVRVEDAPDPVAGAGEVLLDVAAAGVNPIDWKIVEGYLKDLLGDRFPLTPGVEVCGTVAALGEGVEDLALGDTVFGLIGLTGGYATRIAVPARFLAPKPRSLSHLEAGASAAAALTAFQAVHELGKLTPGQRVLVHAAAGGVGSFAVQMARIAGAEVIGVTSAGNEAYVLGLGASRVIDYRTERFENLVAEVDLVLDLVGGDTLERSWDVLKPGGLLVSAISPPDPARAAAVGARGIHLVSRSDSAQLREIGGLFDSGKLRLTLAGVFPLDEVVQALEISKAGRVRGKLVLDTRS</sequence>
<evidence type="ECO:0000313" key="3">
    <source>
        <dbReference type="EMBL" id="AKT38462.1"/>
    </source>
</evidence>
<evidence type="ECO:0000313" key="4">
    <source>
        <dbReference type="Proteomes" id="UP000067626"/>
    </source>
</evidence>
<dbReference type="KEGG" id="ccro:CMC5_026090"/>
<dbReference type="InterPro" id="IPR011032">
    <property type="entry name" value="GroES-like_sf"/>
</dbReference>
<keyword evidence="4" id="KW-1185">Reference proteome</keyword>
<feature type="domain" description="Enoyl reductase (ER)" evidence="2">
    <location>
        <begin position="12"/>
        <end position="306"/>
    </location>
</feature>
<dbReference type="PROSITE" id="PS01162">
    <property type="entry name" value="QOR_ZETA_CRYSTAL"/>
    <property type="match status" value="1"/>
</dbReference>
<dbReference type="AlphaFoldDB" id="A0A0K1ECN6"/>
<dbReference type="InterPro" id="IPR020843">
    <property type="entry name" value="ER"/>
</dbReference>
<dbReference type="GO" id="GO:0008270">
    <property type="term" value="F:zinc ion binding"/>
    <property type="evidence" value="ECO:0007669"/>
    <property type="project" value="InterPro"/>
</dbReference>
<dbReference type="InterPro" id="IPR002364">
    <property type="entry name" value="Quin_OxRdtase/zeta-crystal_CS"/>
</dbReference>
<dbReference type="STRING" id="52.CMC5_026090"/>
<dbReference type="PANTHER" id="PTHR11695">
    <property type="entry name" value="ALCOHOL DEHYDROGENASE RELATED"/>
    <property type="match status" value="1"/>
</dbReference>
<dbReference type="SUPFAM" id="SSF50129">
    <property type="entry name" value="GroES-like"/>
    <property type="match status" value="1"/>
</dbReference>
<protein>
    <submittedName>
        <fullName evidence="3">Alcohol dehydrogenase</fullName>
    </submittedName>
</protein>
<name>A0A0K1ECN6_CHOCO</name>
<dbReference type="SMART" id="SM00829">
    <property type="entry name" value="PKS_ER"/>
    <property type="match status" value="1"/>
</dbReference>
<dbReference type="Pfam" id="PF13602">
    <property type="entry name" value="ADH_zinc_N_2"/>
    <property type="match status" value="1"/>
</dbReference>
<gene>
    <name evidence="3" type="primary">adhP</name>
    <name evidence="3" type="ORF">CMC5_026090</name>
</gene>
<dbReference type="Pfam" id="PF08240">
    <property type="entry name" value="ADH_N"/>
    <property type="match status" value="1"/>
</dbReference>
<dbReference type="Gene3D" id="3.40.50.720">
    <property type="entry name" value="NAD(P)-binding Rossmann-like Domain"/>
    <property type="match status" value="1"/>
</dbReference>
<dbReference type="CDD" id="cd05289">
    <property type="entry name" value="MDR_like_2"/>
    <property type="match status" value="1"/>
</dbReference>
<dbReference type="Proteomes" id="UP000067626">
    <property type="component" value="Chromosome"/>
</dbReference>
<reference evidence="3 4" key="1">
    <citation type="submission" date="2015-07" db="EMBL/GenBank/DDBJ databases">
        <title>Genome analysis of myxobacterium Chondromyces crocatus Cm c5 reveals a high potential for natural compound synthesis and the genetic basis for the loss of fruiting body formation.</title>
        <authorList>
            <person name="Zaburannyi N."/>
            <person name="Bunk B."/>
            <person name="Maier J."/>
            <person name="Overmann J."/>
            <person name="Mueller R."/>
        </authorList>
    </citation>
    <scope>NUCLEOTIDE SEQUENCE [LARGE SCALE GENOMIC DNA]</scope>
    <source>
        <strain evidence="3 4">Cm c5</strain>
    </source>
</reference>
<dbReference type="SUPFAM" id="SSF51735">
    <property type="entry name" value="NAD(P)-binding Rossmann-fold domains"/>
    <property type="match status" value="1"/>
</dbReference>
<accession>A0A0K1ECN6</accession>
<dbReference type="InterPro" id="IPR013154">
    <property type="entry name" value="ADH-like_N"/>
</dbReference>
<dbReference type="InterPro" id="IPR050700">
    <property type="entry name" value="YIM1/Zinc_Alcohol_DH_Fams"/>
</dbReference>
<dbReference type="RefSeq" id="WP_218920258.1">
    <property type="nucleotide sequence ID" value="NZ_CP012159.1"/>
</dbReference>
<evidence type="ECO:0000256" key="1">
    <source>
        <dbReference type="ARBA" id="ARBA00023002"/>
    </source>
</evidence>
<dbReference type="EMBL" id="CP012159">
    <property type="protein sequence ID" value="AKT38462.1"/>
    <property type="molecule type" value="Genomic_DNA"/>
</dbReference>
<keyword evidence="1" id="KW-0560">Oxidoreductase</keyword>
<organism evidence="3 4">
    <name type="scientific">Chondromyces crocatus</name>
    <dbReference type="NCBI Taxonomy" id="52"/>
    <lineage>
        <taxon>Bacteria</taxon>
        <taxon>Pseudomonadati</taxon>
        <taxon>Myxococcota</taxon>
        <taxon>Polyangia</taxon>
        <taxon>Polyangiales</taxon>
        <taxon>Polyangiaceae</taxon>
        <taxon>Chondromyces</taxon>
    </lineage>
</organism>
<dbReference type="Gene3D" id="3.90.180.10">
    <property type="entry name" value="Medium-chain alcohol dehydrogenases, catalytic domain"/>
    <property type="match status" value="1"/>
</dbReference>
<evidence type="ECO:0000259" key="2">
    <source>
        <dbReference type="SMART" id="SM00829"/>
    </source>
</evidence>
<dbReference type="PANTHER" id="PTHR11695:SF294">
    <property type="entry name" value="RETICULON-4-INTERACTING PROTEIN 1, MITOCHONDRIAL"/>
    <property type="match status" value="1"/>
</dbReference>